<feature type="region of interest" description="Disordered" evidence="1">
    <location>
        <begin position="1"/>
        <end position="108"/>
    </location>
</feature>
<feature type="compositionally biased region" description="Basic and acidic residues" evidence="1">
    <location>
        <begin position="78"/>
        <end position="89"/>
    </location>
</feature>
<protein>
    <submittedName>
        <fullName evidence="2">Gas vesicle protein GvpO</fullName>
    </submittedName>
</protein>
<feature type="compositionally biased region" description="Acidic residues" evidence="1">
    <location>
        <begin position="45"/>
        <end position="77"/>
    </location>
</feature>
<gene>
    <name evidence="2" type="primary">gvpO</name>
    <name evidence="2" type="ORF">ACFW6T_16310</name>
</gene>
<dbReference type="RefSeq" id="WP_380315565.1">
    <property type="nucleotide sequence ID" value="NZ_JBHYPW010000001.1"/>
</dbReference>
<organism evidence="2 3">
    <name type="scientific">Kitasatospora phosalacinea</name>
    <dbReference type="NCBI Taxonomy" id="2065"/>
    <lineage>
        <taxon>Bacteria</taxon>
        <taxon>Bacillati</taxon>
        <taxon>Actinomycetota</taxon>
        <taxon>Actinomycetes</taxon>
        <taxon>Kitasatosporales</taxon>
        <taxon>Streptomycetaceae</taxon>
        <taxon>Kitasatospora</taxon>
    </lineage>
</organism>
<keyword evidence="3" id="KW-1185">Reference proteome</keyword>
<dbReference type="InterPro" id="IPR008634">
    <property type="entry name" value="Gas-vesicle_GvpO"/>
</dbReference>
<accession>A0ABW6GLQ0</accession>
<reference evidence="2 3" key="1">
    <citation type="submission" date="2024-09" db="EMBL/GenBank/DDBJ databases">
        <title>The Natural Products Discovery Center: Release of the First 8490 Sequenced Strains for Exploring Actinobacteria Biosynthetic Diversity.</title>
        <authorList>
            <person name="Kalkreuter E."/>
            <person name="Kautsar S.A."/>
            <person name="Yang D."/>
            <person name="Bader C.D."/>
            <person name="Teijaro C.N."/>
            <person name="Fluegel L."/>
            <person name="Davis C.M."/>
            <person name="Simpson J.R."/>
            <person name="Lauterbach L."/>
            <person name="Steele A.D."/>
            <person name="Gui C."/>
            <person name="Meng S."/>
            <person name="Li G."/>
            <person name="Viehrig K."/>
            <person name="Ye F."/>
            <person name="Su P."/>
            <person name="Kiefer A.F."/>
            <person name="Nichols A."/>
            <person name="Cepeda A.J."/>
            <person name="Yan W."/>
            <person name="Fan B."/>
            <person name="Jiang Y."/>
            <person name="Adhikari A."/>
            <person name="Zheng C.-J."/>
            <person name="Schuster L."/>
            <person name="Cowan T.M."/>
            <person name="Smanski M.J."/>
            <person name="Chevrette M.G."/>
            <person name="De Carvalho L.P.S."/>
            <person name="Shen B."/>
        </authorList>
    </citation>
    <scope>NUCLEOTIDE SEQUENCE [LARGE SCALE GENOMIC DNA]</scope>
    <source>
        <strain evidence="2 3">NPDC058753</strain>
    </source>
</reference>
<dbReference type="Pfam" id="PF05800">
    <property type="entry name" value="GvpO"/>
    <property type="match status" value="1"/>
</dbReference>
<dbReference type="EMBL" id="JBHYPX010000030">
    <property type="protein sequence ID" value="MFE1353544.1"/>
    <property type="molecule type" value="Genomic_DNA"/>
</dbReference>
<evidence type="ECO:0000313" key="2">
    <source>
        <dbReference type="EMBL" id="MFE1353544.1"/>
    </source>
</evidence>
<evidence type="ECO:0000313" key="3">
    <source>
        <dbReference type="Proteomes" id="UP001599542"/>
    </source>
</evidence>
<proteinExistence type="predicted"/>
<sequence length="168" mass="19087">MPEPRTRRATHGNSSTGAPRRRTARAAPETEPRTRRRAARRAEPEDVEPEADEIEEEDEPEEPEEQEEDEEPEEDDDGPARIDAAEAARRAAVQVQAMTGRSPEGVTAVERTEDGWRIGIEVVESRRIPDSTDILALYRVDLGADGDLIAYRRESRYHRGRFPEEEEQ</sequence>
<comment type="caution">
    <text evidence="2">The sequence shown here is derived from an EMBL/GenBank/DDBJ whole genome shotgun (WGS) entry which is preliminary data.</text>
</comment>
<name>A0ABW6GLQ0_9ACTN</name>
<dbReference type="Proteomes" id="UP001599542">
    <property type="component" value="Unassembled WGS sequence"/>
</dbReference>
<evidence type="ECO:0000256" key="1">
    <source>
        <dbReference type="SAM" id="MobiDB-lite"/>
    </source>
</evidence>